<dbReference type="GO" id="GO:0016989">
    <property type="term" value="F:sigma factor antagonist activity"/>
    <property type="evidence" value="ECO:0007669"/>
    <property type="project" value="TreeGrafter"/>
</dbReference>
<name>A0A173MJD4_9BACT</name>
<sequence length="328" mass="36662">MDIYNEEDYQEYLCMRYFYCRSTEEELKAFFVIMKNGEGRGAMARFLEKEQLSGQLEARMRHADRIVIDSRRALGQQRVKPWMIDTGLATIAVALLLVIGIPLYNRLPARNQQQPVAEMVSRPDKEAPVTCIRLQDGSRLYLTQKSRYRPAPGFGITNRDITLYGEAVFDVAANARLPFKVHTGLLQTQVLGTVFKVQAYAHEPVRICVKEGKVQVAQQGQQPVLLQANQALSYQPLSGTIDRFQMAGGEAAAWMAHGIAFNQLPARDIAASLSMCFGVPIRVKSSVPAQESVSLYLQGTEQLNEVLGEFARTLEATYVIGKSEVVIQ</sequence>
<organism evidence="4 5">
    <name type="scientific">Filimonas lacunae</name>
    <dbReference type="NCBI Taxonomy" id="477680"/>
    <lineage>
        <taxon>Bacteria</taxon>
        <taxon>Pseudomonadati</taxon>
        <taxon>Bacteroidota</taxon>
        <taxon>Chitinophagia</taxon>
        <taxon>Chitinophagales</taxon>
        <taxon>Chitinophagaceae</taxon>
        <taxon>Filimonas</taxon>
    </lineage>
</organism>
<dbReference type="Gene3D" id="3.55.50.30">
    <property type="match status" value="1"/>
</dbReference>
<accession>A0A173MJD4</accession>
<dbReference type="Pfam" id="PF16344">
    <property type="entry name" value="FecR_C"/>
    <property type="match status" value="1"/>
</dbReference>
<proteinExistence type="predicted"/>
<keyword evidence="1" id="KW-0472">Membrane</keyword>
<protein>
    <submittedName>
        <fullName evidence="4">FecR family protein</fullName>
    </submittedName>
</protein>
<feature type="transmembrane region" description="Helical" evidence="1">
    <location>
        <begin position="82"/>
        <end position="104"/>
    </location>
</feature>
<dbReference type="Pfam" id="PF04773">
    <property type="entry name" value="FecR"/>
    <property type="match status" value="1"/>
</dbReference>
<dbReference type="Gene3D" id="2.60.120.1440">
    <property type="match status" value="1"/>
</dbReference>
<dbReference type="AlphaFoldDB" id="A0A173MJD4"/>
<evidence type="ECO:0000313" key="5">
    <source>
        <dbReference type="Proteomes" id="UP000186917"/>
    </source>
</evidence>
<dbReference type="InterPro" id="IPR032508">
    <property type="entry name" value="FecR_C"/>
</dbReference>
<dbReference type="EMBL" id="FTOR01000003">
    <property type="protein sequence ID" value="SIT04389.1"/>
    <property type="molecule type" value="Genomic_DNA"/>
</dbReference>
<keyword evidence="1" id="KW-0812">Transmembrane</keyword>
<feature type="domain" description="FecR protein" evidence="2">
    <location>
        <begin position="132"/>
        <end position="215"/>
    </location>
</feature>
<evidence type="ECO:0000259" key="2">
    <source>
        <dbReference type="Pfam" id="PF04773"/>
    </source>
</evidence>
<feature type="domain" description="Protein FecR C-terminal" evidence="3">
    <location>
        <begin position="260"/>
        <end position="327"/>
    </location>
</feature>
<dbReference type="KEGG" id="fln:FLA_3784"/>
<keyword evidence="5" id="KW-1185">Reference proteome</keyword>
<dbReference type="PIRSF" id="PIRSF018266">
    <property type="entry name" value="FecR"/>
    <property type="match status" value="1"/>
</dbReference>
<dbReference type="PANTHER" id="PTHR30273:SF2">
    <property type="entry name" value="PROTEIN FECR"/>
    <property type="match status" value="1"/>
</dbReference>
<evidence type="ECO:0000313" key="4">
    <source>
        <dbReference type="EMBL" id="SIT04389.1"/>
    </source>
</evidence>
<dbReference type="PANTHER" id="PTHR30273">
    <property type="entry name" value="PERIPLASMIC SIGNAL SENSOR AND SIGMA FACTOR ACTIVATOR FECR-RELATED"/>
    <property type="match status" value="1"/>
</dbReference>
<dbReference type="Proteomes" id="UP000186917">
    <property type="component" value="Unassembled WGS sequence"/>
</dbReference>
<dbReference type="STRING" id="477680.SAMN05421788_103103"/>
<gene>
    <name evidence="4" type="ORF">SAMN05421788_103103</name>
</gene>
<dbReference type="InterPro" id="IPR012373">
    <property type="entry name" value="Ferrdict_sens_TM"/>
</dbReference>
<reference evidence="5" key="1">
    <citation type="submission" date="2017-01" db="EMBL/GenBank/DDBJ databases">
        <authorList>
            <person name="Varghese N."/>
            <person name="Submissions S."/>
        </authorList>
    </citation>
    <scope>NUCLEOTIDE SEQUENCE [LARGE SCALE GENOMIC DNA]</scope>
    <source>
        <strain evidence="5">DSM 21054</strain>
    </source>
</reference>
<evidence type="ECO:0000259" key="3">
    <source>
        <dbReference type="Pfam" id="PF16344"/>
    </source>
</evidence>
<dbReference type="InterPro" id="IPR006860">
    <property type="entry name" value="FecR"/>
</dbReference>
<dbReference type="OrthoDB" id="645173at2"/>
<keyword evidence="1" id="KW-1133">Transmembrane helix</keyword>
<evidence type="ECO:0000256" key="1">
    <source>
        <dbReference type="SAM" id="Phobius"/>
    </source>
</evidence>
<dbReference type="RefSeq" id="WP_076378747.1">
    <property type="nucleotide sequence ID" value="NZ_AP017422.1"/>
</dbReference>